<feature type="domain" description="Putative amidase" evidence="1">
    <location>
        <begin position="233"/>
        <end position="393"/>
    </location>
</feature>
<dbReference type="PANTHER" id="PTHR40032:SF1">
    <property type="entry name" value="EXPORTED PROTEIN"/>
    <property type="match status" value="1"/>
</dbReference>
<accession>L1QDD2</accession>
<proteinExistence type="predicted"/>
<dbReference type="PATRIC" id="fig|545697.3.peg.2265"/>
<organism evidence="2 3">
    <name type="scientific">Clostridium celatum DSM 1785</name>
    <dbReference type="NCBI Taxonomy" id="545697"/>
    <lineage>
        <taxon>Bacteria</taxon>
        <taxon>Bacillati</taxon>
        <taxon>Bacillota</taxon>
        <taxon>Clostridia</taxon>
        <taxon>Eubacteriales</taxon>
        <taxon>Clostridiaceae</taxon>
        <taxon>Clostridium</taxon>
    </lineage>
</organism>
<evidence type="ECO:0000259" key="1">
    <source>
        <dbReference type="Pfam" id="PF12671"/>
    </source>
</evidence>
<keyword evidence="3" id="KW-1185">Reference proteome</keyword>
<dbReference type="HOGENOM" id="CLU_046705_0_0_9"/>
<dbReference type="eggNOG" id="COG3170">
    <property type="taxonomic scope" value="Bacteria"/>
</dbReference>
<dbReference type="Gene3D" id="3.90.1720.10">
    <property type="entry name" value="endopeptidase domain like (from Nostoc punctiforme)"/>
    <property type="match status" value="1"/>
</dbReference>
<comment type="caution">
    <text evidence="2">The sequence shown here is derived from an EMBL/GenBank/DDBJ whole genome shotgun (WGS) entry which is preliminary data.</text>
</comment>
<protein>
    <recommendedName>
        <fullName evidence="1">Putative amidase domain-containing protein</fullName>
    </recommendedName>
</protein>
<dbReference type="Proteomes" id="UP000010420">
    <property type="component" value="Unassembled WGS sequence"/>
</dbReference>
<dbReference type="EMBL" id="AMEZ01000062">
    <property type="protein sequence ID" value="EKY25988.1"/>
    <property type="molecule type" value="Genomic_DNA"/>
</dbReference>
<dbReference type="InterPro" id="IPR024301">
    <property type="entry name" value="Amidase_6"/>
</dbReference>
<gene>
    <name evidence="2" type="ORF">HMPREF0216_02303</name>
</gene>
<dbReference type="AlphaFoldDB" id="L1QDD2"/>
<reference evidence="2 3" key="1">
    <citation type="submission" date="2012-05" db="EMBL/GenBank/DDBJ databases">
        <authorList>
            <person name="Weinstock G."/>
            <person name="Sodergren E."/>
            <person name="Lobos E.A."/>
            <person name="Fulton L."/>
            <person name="Fulton R."/>
            <person name="Courtney L."/>
            <person name="Fronick C."/>
            <person name="O'Laughlin M."/>
            <person name="Godfrey J."/>
            <person name="Wilson R.M."/>
            <person name="Miner T."/>
            <person name="Farmer C."/>
            <person name="Delehaunty K."/>
            <person name="Cordes M."/>
            <person name="Minx P."/>
            <person name="Tomlinson C."/>
            <person name="Chen J."/>
            <person name="Wollam A."/>
            <person name="Pepin K.H."/>
            <person name="Bhonagiri V."/>
            <person name="Zhang X."/>
            <person name="Suruliraj S."/>
            <person name="Warren W."/>
            <person name="Mitreva M."/>
            <person name="Mardis E.R."/>
            <person name="Wilson R.K."/>
        </authorList>
    </citation>
    <scope>NUCLEOTIDE SEQUENCE [LARGE SCALE GENOMIC DNA]</scope>
    <source>
        <strain evidence="2 3">DSM 1785</strain>
    </source>
</reference>
<dbReference type="Pfam" id="PF12671">
    <property type="entry name" value="Amidase_6"/>
    <property type="match status" value="1"/>
</dbReference>
<name>L1QDD2_9CLOT</name>
<sequence>MIKKSIFNIHPHYISLKNNLCKIFIITMLSINNIIFISFAEELPKNEVETMKSDILYLNSLDENEELKSKFQPIIENIFLNRNTAILAKDSEGLKEFYDLNKKVGLWAYENEAKKIQYFSNWCDKQGANFTKINSIIKVSKVNEKEKDVYTVICYACTKFTYAYEDEPTVENTFKLGTCHYINLKKDSDKYVISKEWYTDPLADSLELENIKCDEIKETILAHKCPEYNIDERTQKAIDYAHTYCGISEEEGHLFKYNKDYKNFNPDGGDCANFASQILYEGGGFKKNDIWNYRGKSATKAWVNAQGFKNYLVNSGRASYISKGSYCNTYKDSFQLRPGDIVAYEKKGRITHVSTVTGLDSKGYPLVTCHNTDRMLVPYDLGWSNSNIKFHFIDVHY</sequence>
<dbReference type="STRING" id="545697.HMPREF0216_02303"/>
<dbReference type="PANTHER" id="PTHR40032">
    <property type="entry name" value="EXPORTED PROTEIN-RELATED"/>
    <property type="match status" value="1"/>
</dbReference>
<evidence type="ECO:0000313" key="3">
    <source>
        <dbReference type="Proteomes" id="UP000010420"/>
    </source>
</evidence>
<dbReference type="OrthoDB" id="2194542at2"/>
<evidence type="ECO:0000313" key="2">
    <source>
        <dbReference type="EMBL" id="EKY25988.1"/>
    </source>
</evidence>